<feature type="compositionally biased region" description="Low complexity" evidence="1">
    <location>
        <begin position="1"/>
        <end position="21"/>
    </location>
</feature>
<comment type="caution">
    <text evidence="2">The sequence shown here is derived from an EMBL/GenBank/DDBJ whole genome shotgun (WGS) entry which is preliminary data.</text>
</comment>
<accession>A0A232EKZ1</accession>
<proteinExistence type="predicted"/>
<feature type="region of interest" description="Disordered" evidence="1">
    <location>
        <begin position="1"/>
        <end position="30"/>
    </location>
</feature>
<evidence type="ECO:0000313" key="2">
    <source>
        <dbReference type="EMBL" id="OXU18982.1"/>
    </source>
</evidence>
<dbReference type="Proteomes" id="UP000215335">
    <property type="component" value="Unassembled WGS sequence"/>
</dbReference>
<feature type="region of interest" description="Disordered" evidence="1">
    <location>
        <begin position="226"/>
        <end position="245"/>
    </location>
</feature>
<dbReference type="PANTHER" id="PTHR46579">
    <property type="entry name" value="F5/8 TYPE C DOMAIN-CONTAINING PROTEIN-RELATED"/>
    <property type="match status" value="1"/>
</dbReference>
<feature type="compositionally biased region" description="Acidic residues" evidence="1">
    <location>
        <begin position="236"/>
        <end position="245"/>
    </location>
</feature>
<keyword evidence="3" id="KW-1185">Reference proteome</keyword>
<reference evidence="2 3" key="1">
    <citation type="journal article" date="2017" name="Curr. Biol.">
        <title>The Evolution of Venom by Co-option of Single-Copy Genes.</title>
        <authorList>
            <person name="Martinson E.O."/>
            <person name="Mrinalini"/>
            <person name="Kelkar Y.D."/>
            <person name="Chang C.H."/>
            <person name="Werren J.H."/>
        </authorList>
    </citation>
    <scope>NUCLEOTIDE SEQUENCE [LARGE SCALE GENOMIC DNA]</scope>
    <source>
        <strain evidence="2 3">Alberta</strain>
        <tissue evidence="2">Whole body</tissue>
    </source>
</reference>
<sequence length="579" mass="66565">MSDLNTSISSNNNGTSDSSAIDSDDIIEPPRRRKRYKQALNLDYKPHQVSSLTRRRWNNPSLQQVLNKTAVTPSASGILEESADVDYCTLFKNNIKDNKQSGSLRELTEKTNKNSLETTHKNENVTANHSRTLQTGTMEECDEYSNDIRKSLNEICDINHLLHDDIPRDDQVLENESRRVYSPHESNLMESDSNLHENEPYFVDSPHESDIEYDCNMYEVRNDNDCSLDDKSDNDSSIDESDDDFNENDKNTFFNQIMFEASNMTVFDILLMVTAFSLRFHLSDEAKLELIKMIKTKLKDVNDGALHKKIMKSFNNTKELEFMLTLNFNTDGAPLNKSGKRGFWPVQGILNNLSPKLRFQFVILAGVLIVEKEPKSNLLDLYLNKVFVEHMHLFCTVDSVCRPIVQWRLQFNGYCGCSWCYILGKYIQSAHGIRYTVELDDPIRTNESHQEDVRKALDTGVSVRGVHGLSCLSNLPNFDMVWSFAYEYMHGMLLGVTYQIWTEWKTGESGFQINKKQVEFIEARYLNITPTQDVHRLPRKGIIQGTAKPKASELKSWLLFFSLPCLDGIIAQEALDHYY</sequence>
<name>A0A232EKZ1_9HYME</name>
<evidence type="ECO:0000256" key="1">
    <source>
        <dbReference type="SAM" id="MobiDB-lite"/>
    </source>
</evidence>
<evidence type="ECO:0000313" key="3">
    <source>
        <dbReference type="Proteomes" id="UP000215335"/>
    </source>
</evidence>
<dbReference type="PANTHER" id="PTHR46579:SF1">
    <property type="entry name" value="F5_8 TYPE C DOMAIN-CONTAINING PROTEIN"/>
    <property type="match status" value="1"/>
</dbReference>
<organism evidence="2 3">
    <name type="scientific">Trichomalopsis sarcophagae</name>
    <dbReference type="NCBI Taxonomy" id="543379"/>
    <lineage>
        <taxon>Eukaryota</taxon>
        <taxon>Metazoa</taxon>
        <taxon>Ecdysozoa</taxon>
        <taxon>Arthropoda</taxon>
        <taxon>Hexapoda</taxon>
        <taxon>Insecta</taxon>
        <taxon>Pterygota</taxon>
        <taxon>Neoptera</taxon>
        <taxon>Endopterygota</taxon>
        <taxon>Hymenoptera</taxon>
        <taxon>Apocrita</taxon>
        <taxon>Proctotrupomorpha</taxon>
        <taxon>Chalcidoidea</taxon>
        <taxon>Pteromalidae</taxon>
        <taxon>Pteromalinae</taxon>
        <taxon>Trichomalopsis</taxon>
    </lineage>
</organism>
<protein>
    <submittedName>
        <fullName evidence="2">Uncharacterized protein</fullName>
    </submittedName>
</protein>
<gene>
    <name evidence="2" type="ORF">TSAR_011695</name>
</gene>
<dbReference type="OrthoDB" id="8191915at2759"/>
<dbReference type="AlphaFoldDB" id="A0A232EKZ1"/>
<dbReference type="EMBL" id="NNAY01003705">
    <property type="protein sequence ID" value="OXU18982.1"/>
    <property type="molecule type" value="Genomic_DNA"/>
</dbReference>